<proteinExistence type="predicted"/>
<dbReference type="Pfam" id="PF20090">
    <property type="entry name" value="DUF6482"/>
    <property type="match status" value="1"/>
</dbReference>
<evidence type="ECO:0000313" key="1">
    <source>
        <dbReference type="EMBL" id="WOJ92157.1"/>
    </source>
</evidence>
<protein>
    <submittedName>
        <fullName evidence="1">DUF6482 family protein</fullName>
    </submittedName>
</protein>
<keyword evidence="2" id="KW-1185">Reference proteome</keyword>
<name>A0ABZ0HY29_9GAMM</name>
<gene>
    <name evidence="1" type="ORF">R0135_10190</name>
</gene>
<dbReference type="Proteomes" id="UP001626537">
    <property type="component" value="Chromosome"/>
</dbReference>
<sequence length="106" mass="11647">MKATLKELRSKQLDRIVVESVDLSLYIAHADVSGQRVLIVAPDGKPLKTRNLLDMKSALAGLRGVDMVLIQRSAYDEMVGQSFVPTDNALEVSLAPGFESLPSWQH</sequence>
<dbReference type="RefSeq" id="WP_407346739.1">
    <property type="nucleotide sequence ID" value="NZ_CP136864.1"/>
</dbReference>
<evidence type="ECO:0000313" key="2">
    <source>
        <dbReference type="Proteomes" id="UP001626537"/>
    </source>
</evidence>
<accession>A0ABZ0HY29</accession>
<dbReference type="EMBL" id="CP136864">
    <property type="protein sequence ID" value="WOJ92157.1"/>
    <property type="molecule type" value="Genomic_DNA"/>
</dbReference>
<dbReference type="InterPro" id="IPR045508">
    <property type="entry name" value="DUF6482"/>
</dbReference>
<reference evidence="1 2" key="1">
    <citation type="submission" date="2023-10" db="EMBL/GenBank/DDBJ databases">
        <title>Two novel species belonging to the OM43/NOR5 clade.</title>
        <authorList>
            <person name="Park M."/>
        </authorList>
    </citation>
    <scope>NUCLEOTIDE SEQUENCE [LARGE SCALE GENOMIC DNA]</scope>
    <source>
        <strain evidence="1 2">IMCC43200</strain>
    </source>
</reference>
<organism evidence="1 2">
    <name type="scientific">Congregibacter variabilis</name>
    <dbReference type="NCBI Taxonomy" id="3081200"/>
    <lineage>
        <taxon>Bacteria</taxon>
        <taxon>Pseudomonadati</taxon>
        <taxon>Pseudomonadota</taxon>
        <taxon>Gammaproteobacteria</taxon>
        <taxon>Cellvibrionales</taxon>
        <taxon>Halieaceae</taxon>
        <taxon>Congregibacter</taxon>
    </lineage>
</organism>